<gene>
    <name evidence="1" type="ORF">N7Z68_06310</name>
</gene>
<proteinExistence type="predicted"/>
<name>A0ABT5VE46_9BACI</name>
<accession>A0ABT5VE46</accession>
<organism evidence="1 2">
    <name type="scientific">Alkalihalobacterium chitinilyticum</name>
    <dbReference type="NCBI Taxonomy" id="2980103"/>
    <lineage>
        <taxon>Bacteria</taxon>
        <taxon>Bacillati</taxon>
        <taxon>Bacillota</taxon>
        <taxon>Bacilli</taxon>
        <taxon>Bacillales</taxon>
        <taxon>Bacillaceae</taxon>
        <taxon>Alkalihalobacterium</taxon>
    </lineage>
</organism>
<keyword evidence="2" id="KW-1185">Reference proteome</keyword>
<dbReference type="Gene3D" id="6.10.140.1110">
    <property type="match status" value="1"/>
</dbReference>
<dbReference type="InterPro" id="IPR021297">
    <property type="entry name" value="YlqD"/>
</dbReference>
<protein>
    <submittedName>
        <fullName evidence="1">YlqD family protein</fullName>
    </submittedName>
</protein>
<dbReference type="EMBL" id="JAOTPO010000003">
    <property type="protein sequence ID" value="MDE5412992.1"/>
    <property type="molecule type" value="Genomic_DNA"/>
</dbReference>
<dbReference type="RefSeq" id="WP_275117618.1">
    <property type="nucleotide sequence ID" value="NZ_JAOTPO010000003.1"/>
</dbReference>
<reference evidence="1" key="1">
    <citation type="submission" date="2024-05" db="EMBL/GenBank/DDBJ databases">
        <title>Alkalihalobacillus sp. strain MEB203 novel alkaliphilic bacterium from Lonar Lake, India.</title>
        <authorList>
            <person name="Joshi A."/>
            <person name="Thite S."/>
            <person name="Mengade P."/>
        </authorList>
    </citation>
    <scope>NUCLEOTIDE SEQUENCE</scope>
    <source>
        <strain evidence="1">MEB 203</strain>
    </source>
</reference>
<evidence type="ECO:0000313" key="1">
    <source>
        <dbReference type="EMBL" id="MDE5412992.1"/>
    </source>
</evidence>
<sequence length="132" mass="15646">MKVIKSVAIKQVLTEKRKDQLLNELHFEKEQVVKELEQLKFQLHKKIKQHTSHEQNHTLRNNFQKEIKQREEKLRGIDFKVHQLNKLEIGTELRDGTVESICEVKIGDNWDDIFSEAEIIIKDGIVHEIRKG</sequence>
<comment type="caution">
    <text evidence="1">The sequence shown here is derived from an EMBL/GenBank/DDBJ whole genome shotgun (WGS) entry which is preliminary data.</text>
</comment>
<evidence type="ECO:0000313" key="2">
    <source>
        <dbReference type="Proteomes" id="UP001148125"/>
    </source>
</evidence>
<dbReference type="Pfam" id="PF11068">
    <property type="entry name" value="YlqD"/>
    <property type="match status" value="1"/>
</dbReference>
<dbReference type="Proteomes" id="UP001148125">
    <property type="component" value="Unassembled WGS sequence"/>
</dbReference>